<keyword evidence="12 13" id="KW-0472">Membrane</keyword>
<evidence type="ECO:0000256" key="9">
    <source>
        <dbReference type="ARBA" id="ARBA00022985"/>
    </source>
</evidence>
<dbReference type="Gene3D" id="1.10.3730.20">
    <property type="match status" value="2"/>
</dbReference>
<keyword evidence="11" id="KW-0443">Lipid metabolism</keyword>
<feature type="transmembrane region" description="Helical" evidence="13">
    <location>
        <begin position="149"/>
        <end position="166"/>
    </location>
</feature>
<evidence type="ECO:0000256" key="11">
    <source>
        <dbReference type="ARBA" id="ARBA00023098"/>
    </source>
</evidence>
<dbReference type="PANTHER" id="PTHR30561:SF1">
    <property type="entry name" value="MULTIDRUG TRANSPORTER EMRE"/>
    <property type="match status" value="1"/>
</dbReference>
<dbReference type="PANTHER" id="PTHR30561">
    <property type="entry name" value="SMR FAMILY PROTON-DEPENDENT DRUG EFFLUX TRANSPORTER SUGE"/>
    <property type="match status" value="1"/>
</dbReference>
<keyword evidence="5" id="KW-0444">Lipid biosynthesis</keyword>
<evidence type="ECO:0000256" key="7">
    <source>
        <dbReference type="ARBA" id="ARBA00022556"/>
    </source>
</evidence>
<evidence type="ECO:0000256" key="13">
    <source>
        <dbReference type="SAM" id="Phobius"/>
    </source>
</evidence>
<feature type="transmembrane region" description="Helical" evidence="13">
    <location>
        <begin position="33"/>
        <end position="53"/>
    </location>
</feature>
<evidence type="ECO:0000256" key="12">
    <source>
        <dbReference type="ARBA" id="ARBA00023136"/>
    </source>
</evidence>
<evidence type="ECO:0000313" key="15">
    <source>
        <dbReference type="EMBL" id="SDT45249.1"/>
    </source>
</evidence>
<protein>
    <submittedName>
        <fullName evidence="15">EamA-like transporter family protein</fullName>
    </submittedName>
</protein>
<feature type="transmembrane region" description="Helical" evidence="13">
    <location>
        <begin position="120"/>
        <end position="143"/>
    </location>
</feature>
<dbReference type="InterPro" id="IPR037185">
    <property type="entry name" value="EmrE-like"/>
</dbReference>
<dbReference type="Proteomes" id="UP000199103">
    <property type="component" value="Chromosome I"/>
</dbReference>
<dbReference type="InterPro" id="IPR000390">
    <property type="entry name" value="Small_drug/metabolite_transptr"/>
</dbReference>
<accession>A0A1H2AHF2</accession>
<keyword evidence="6" id="KW-0997">Cell inner membrane</keyword>
<keyword evidence="4" id="KW-1003">Cell membrane</keyword>
<evidence type="ECO:0000256" key="6">
    <source>
        <dbReference type="ARBA" id="ARBA00022519"/>
    </source>
</evidence>
<dbReference type="AlphaFoldDB" id="A0A1H2AHF2"/>
<evidence type="ECO:0000256" key="4">
    <source>
        <dbReference type="ARBA" id="ARBA00022475"/>
    </source>
</evidence>
<feature type="domain" description="EamA" evidence="14">
    <location>
        <begin position="149"/>
        <end position="287"/>
    </location>
</feature>
<evidence type="ECO:0000256" key="2">
    <source>
        <dbReference type="ARBA" id="ARBA00007362"/>
    </source>
</evidence>
<dbReference type="SUPFAM" id="SSF103481">
    <property type="entry name" value="Multidrug resistance efflux transporter EmrE"/>
    <property type="match status" value="2"/>
</dbReference>
<feature type="transmembrane region" description="Helical" evidence="13">
    <location>
        <begin position="92"/>
        <end position="113"/>
    </location>
</feature>
<evidence type="ECO:0000313" key="16">
    <source>
        <dbReference type="Proteomes" id="UP000199103"/>
    </source>
</evidence>
<feature type="transmembrane region" description="Helical" evidence="13">
    <location>
        <begin position="178"/>
        <end position="198"/>
    </location>
</feature>
<keyword evidence="9" id="KW-0448">Lipopolysaccharide biosynthesis</keyword>
<dbReference type="GO" id="GO:0022857">
    <property type="term" value="F:transmembrane transporter activity"/>
    <property type="evidence" value="ECO:0007669"/>
    <property type="project" value="InterPro"/>
</dbReference>
<evidence type="ECO:0000256" key="8">
    <source>
        <dbReference type="ARBA" id="ARBA00022692"/>
    </source>
</evidence>
<dbReference type="OrthoDB" id="9783707at2"/>
<feature type="transmembrane region" description="Helical" evidence="13">
    <location>
        <begin position="271"/>
        <end position="289"/>
    </location>
</feature>
<dbReference type="GO" id="GO:0009103">
    <property type="term" value="P:lipopolysaccharide biosynthetic process"/>
    <property type="evidence" value="ECO:0007669"/>
    <property type="project" value="UniProtKB-KW"/>
</dbReference>
<evidence type="ECO:0000259" key="14">
    <source>
        <dbReference type="Pfam" id="PF00892"/>
    </source>
</evidence>
<sequence>MSVVALLLIGLGAIAHTTWNLAAKRFSGAGLRFVWLSSVVAAVVVAPFALTAFAGNRAAVPVVLIAGFVSGLIHIGYFVLLQRGYRVGDVSLVYPMARGTGPLLTMIVSVLFLAERPGPVSLAGGAVIIAGVAVIGFAGSRGVSLDPRAVVLGLMTGVTIAAYTLWDSYAVTRLGISPMIQSWLSSLTEVLVLAPVLLRPRQPIGTIIRSQFAGSQLIGALIVGIGSPLAYISIMYAMRHAPTALVAPGREVSVVLVSIAGWLIFAEPNPRPRLIGSAIVLAGIVALAVG</sequence>
<evidence type="ECO:0000256" key="3">
    <source>
        <dbReference type="ARBA" id="ARBA00022448"/>
    </source>
</evidence>
<keyword evidence="3" id="KW-0813">Transport</keyword>
<feature type="transmembrane region" description="Helical" evidence="13">
    <location>
        <begin position="245"/>
        <end position="265"/>
    </location>
</feature>
<keyword evidence="8 13" id="KW-0812">Transmembrane</keyword>
<dbReference type="EMBL" id="LT629772">
    <property type="protein sequence ID" value="SDT45249.1"/>
    <property type="molecule type" value="Genomic_DNA"/>
</dbReference>
<feature type="domain" description="EamA" evidence="14">
    <location>
        <begin position="5"/>
        <end position="136"/>
    </location>
</feature>
<feature type="transmembrane region" description="Helical" evidence="13">
    <location>
        <begin position="60"/>
        <end position="80"/>
    </location>
</feature>
<dbReference type="RefSeq" id="WP_091530875.1">
    <property type="nucleotide sequence ID" value="NZ_LT629772.1"/>
</dbReference>
<dbReference type="InterPro" id="IPR000620">
    <property type="entry name" value="EamA_dom"/>
</dbReference>
<keyword evidence="16" id="KW-1185">Reference proteome</keyword>
<keyword evidence="7" id="KW-0441">Lipid A biosynthesis</keyword>
<evidence type="ECO:0000256" key="10">
    <source>
        <dbReference type="ARBA" id="ARBA00022989"/>
    </source>
</evidence>
<evidence type="ECO:0000256" key="5">
    <source>
        <dbReference type="ARBA" id="ARBA00022516"/>
    </source>
</evidence>
<gene>
    <name evidence="15" type="ORF">SAMN04489812_5933</name>
</gene>
<dbReference type="GO" id="GO:0005886">
    <property type="term" value="C:plasma membrane"/>
    <property type="evidence" value="ECO:0007669"/>
    <property type="project" value="UniProtKB-SubCell"/>
</dbReference>
<feature type="transmembrane region" description="Helical" evidence="13">
    <location>
        <begin position="218"/>
        <end position="238"/>
    </location>
</feature>
<organism evidence="15 16">
    <name type="scientific">Microlunatus soli</name>
    <dbReference type="NCBI Taxonomy" id="630515"/>
    <lineage>
        <taxon>Bacteria</taxon>
        <taxon>Bacillati</taxon>
        <taxon>Actinomycetota</taxon>
        <taxon>Actinomycetes</taxon>
        <taxon>Propionibacteriales</taxon>
        <taxon>Propionibacteriaceae</taxon>
        <taxon>Microlunatus</taxon>
    </lineage>
</organism>
<comment type="subcellular location">
    <subcellularLocation>
        <location evidence="1">Cell membrane</location>
        <topology evidence="1">Multi-pass membrane protein</topology>
    </subcellularLocation>
</comment>
<comment type="similarity">
    <text evidence="2">Belongs to the EamA transporter family.</text>
</comment>
<name>A0A1H2AHF2_9ACTN</name>
<reference evidence="15 16" key="1">
    <citation type="submission" date="2016-10" db="EMBL/GenBank/DDBJ databases">
        <authorList>
            <person name="de Groot N.N."/>
        </authorList>
    </citation>
    <scope>NUCLEOTIDE SEQUENCE [LARGE SCALE GENOMIC DNA]</scope>
    <source>
        <strain evidence="15 16">DSM 21800</strain>
    </source>
</reference>
<dbReference type="Pfam" id="PF00892">
    <property type="entry name" value="EamA"/>
    <property type="match status" value="2"/>
</dbReference>
<evidence type="ECO:0000256" key="1">
    <source>
        <dbReference type="ARBA" id="ARBA00004651"/>
    </source>
</evidence>
<proteinExistence type="inferred from homology"/>
<keyword evidence="10 13" id="KW-1133">Transmembrane helix</keyword>